<evidence type="ECO:0000256" key="1">
    <source>
        <dbReference type="SAM" id="Phobius"/>
    </source>
</evidence>
<protein>
    <submittedName>
        <fullName evidence="3">Uncharacterized protein</fullName>
    </submittedName>
</protein>
<feature type="transmembrane region" description="Helical" evidence="1">
    <location>
        <begin position="80"/>
        <end position="102"/>
    </location>
</feature>
<keyword evidence="4" id="KW-1185">Reference proteome</keyword>
<keyword evidence="1" id="KW-0812">Transmembrane</keyword>
<evidence type="ECO:0000313" key="4">
    <source>
        <dbReference type="Proteomes" id="UP000265618"/>
    </source>
</evidence>
<dbReference type="AlphaFoldDB" id="A0A9K3GHN1"/>
<proteinExistence type="predicted"/>
<feature type="chain" id="PRO_5039928871" evidence="2">
    <location>
        <begin position="24"/>
        <end position="153"/>
    </location>
</feature>
<keyword evidence="1" id="KW-1133">Transmembrane helix</keyword>
<name>A0A9K3GHN1_9EUKA</name>
<dbReference type="Proteomes" id="UP000265618">
    <property type="component" value="Unassembled WGS sequence"/>
</dbReference>
<evidence type="ECO:0000256" key="2">
    <source>
        <dbReference type="SAM" id="SignalP"/>
    </source>
</evidence>
<comment type="caution">
    <text evidence="3">The sequence shown here is derived from an EMBL/GenBank/DDBJ whole genome shotgun (WGS) entry which is preliminary data.</text>
</comment>
<reference evidence="3 4" key="1">
    <citation type="journal article" date="2018" name="PLoS ONE">
        <title>The draft genome of Kipferlia bialata reveals reductive genome evolution in fornicate parasites.</title>
        <authorList>
            <person name="Tanifuji G."/>
            <person name="Takabayashi S."/>
            <person name="Kume K."/>
            <person name="Takagi M."/>
            <person name="Nakayama T."/>
            <person name="Kamikawa R."/>
            <person name="Inagaki Y."/>
            <person name="Hashimoto T."/>
        </authorList>
    </citation>
    <scope>NUCLEOTIDE SEQUENCE [LARGE SCALE GENOMIC DNA]</scope>
    <source>
        <strain evidence="3">NY0173</strain>
    </source>
</reference>
<feature type="signal peptide" evidence="2">
    <location>
        <begin position="1"/>
        <end position="23"/>
    </location>
</feature>
<gene>
    <name evidence="3" type="ORF">KIPB_003716</name>
</gene>
<dbReference type="EMBL" id="BDIP01000736">
    <property type="protein sequence ID" value="GIQ82556.1"/>
    <property type="molecule type" value="Genomic_DNA"/>
</dbReference>
<keyword evidence="1" id="KW-0472">Membrane</keyword>
<keyword evidence="2" id="KW-0732">Signal</keyword>
<sequence length="153" mass="16972">MMRVAPAALLALLLSTAFVVCYGAVIDHSDLGIDFGIDHGVGSDPCVYDERTAACKGTWDFTVAKNGYCWRSCSFTGDEMILALEISVTAVIVLSVASFCTIRINNRRKYMKIVRGAEQLTDPEGEESWDRHCEEPTNMERVRLTAQAVSWED</sequence>
<accession>A0A9K3GHN1</accession>
<evidence type="ECO:0000313" key="3">
    <source>
        <dbReference type="EMBL" id="GIQ82556.1"/>
    </source>
</evidence>
<organism evidence="3 4">
    <name type="scientific">Kipferlia bialata</name>
    <dbReference type="NCBI Taxonomy" id="797122"/>
    <lineage>
        <taxon>Eukaryota</taxon>
        <taxon>Metamonada</taxon>
        <taxon>Carpediemonas-like organisms</taxon>
        <taxon>Kipferlia</taxon>
    </lineage>
</organism>